<proteinExistence type="predicted"/>
<sequence length="109" mass="12070">MPFLLGGLLKTVSEPAFAETGKLAQKSAHKDIEPKQPKLRQFCRSSQTRSQSQKPAFALHKKKPAYWGYAGFPVNTIGGGADFFLLWRSKNEKKLGWGSSKKGVNFLAT</sequence>
<organism evidence="1 2">
    <name type="scientific">Lacticaseibacillus paracasei subsp. paracasei Lpp71</name>
    <dbReference type="NCBI Taxonomy" id="1256207"/>
    <lineage>
        <taxon>Bacteria</taxon>
        <taxon>Bacillati</taxon>
        <taxon>Bacillota</taxon>
        <taxon>Bacilli</taxon>
        <taxon>Lactobacillales</taxon>
        <taxon>Lactobacillaceae</taxon>
        <taxon>Lacticaseibacillus</taxon>
    </lineage>
</organism>
<gene>
    <name evidence="1" type="ORF">Lpp71_10783</name>
</gene>
<protein>
    <submittedName>
        <fullName evidence="1">Uncharacterized protein</fullName>
    </submittedName>
</protein>
<accession>A0A8E0MD70</accession>
<name>A0A8E0MD70_LACPA</name>
<evidence type="ECO:0000313" key="1">
    <source>
        <dbReference type="EMBL" id="EPC72437.1"/>
    </source>
</evidence>
<comment type="caution">
    <text evidence="1">The sequence shown here is derived from an EMBL/GenBank/DDBJ whole genome shotgun (WGS) entry which is preliminary data.</text>
</comment>
<dbReference type="AlphaFoldDB" id="A0A8E0MD70"/>
<dbReference type="EMBL" id="ANKD01000531">
    <property type="protein sequence ID" value="EPC72437.1"/>
    <property type="molecule type" value="Genomic_DNA"/>
</dbReference>
<evidence type="ECO:0000313" key="2">
    <source>
        <dbReference type="Proteomes" id="UP000014252"/>
    </source>
</evidence>
<dbReference type="Proteomes" id="UP000014252">
    <property type="component" value="Unassembled WGS sequence"/>
</dbReference>
<reference evidence="1 2" key="1">
    <citation type="journal article" date="2013" name="PLoS ONE">
        <title>Lactobacillus paracasei comparative genomics: towards species pan-genome definition and exploitation of diversity.</title>
        <authorList>
            <person name="Smokvina T."/>
            <person name="Wels M."/>
            <person name="Polka J."/>
            <person name="Chervaux C."/>
            <person name="Brisse S."/>
            <person name="Boekhorst J."/>
            <person name="van Hylckama Vlieg J.E."/>
            <person name="Siezen R.J."/>
        </authorList>
    </citation>
    <scope>NUCLEOTIDE SEQUENCE [LARGE SCALE GENOMIC DNA]</scope>
    <source>
        <strain evidence="1 2">Lpp71</strain>
    </source>
</reference>